<evidence type="ECO:0000313" key="2">
    <source>
        <dbReference type="Proteomes" id="UP000077667"/>
    </source>
</evidence>
<dbReference type="KEGG" id="nia:A8C56_17280"/>
<reference evidence="1 2" key="1">
    <citation type="submission" date="2016-05" db="EMBL/GenBank/DDBJ databases">
        <title>Niabella ginsenosidivorans BS26 whole genome sequencing.</title>
        <authorList>
            <person name="Im W.T."/>
            <person name="Siddiqi M.Z."/>
        </authorList>
    </citation>
    <scope>NUCLEOTIDE SEQUENCE [LARGE SCALE GENOMIC DNA]</scope>
    <source>
        <strain evidence="1 2">BS26</strain>
    </source>
</reference>
<keyword evidence="2" id="KW-1185">Reference proteome</keyword>
<dbReference type="EMBL" id="CP015772">
    <property type="protein sequence ID" value="ANH82488.1"/>
    <property type="molecule type" value="Genomic_DNA"/>
</dbReference>
<gene>
    <name evidence="1" type="ORF">A8C56_17280</name>
</gene>
<accession>A0A1A9I488</accession>
<sequence>MKKTSFLLAVATSGILLFNSCSKNKDTTPANKHVKATITLTSEFKKAEGDYFSVTISGNDQNAHFTDWNVNGVKKTGVSVEVGTDDFNGGKTIVLESLSDVFSGGIEFGGFENANTPFTVSWKIEVGNTVKDEGSEKIVKNQDPVFSKAVSF</sequence>
<organism evidence="1 2">
    <name type="scientific">Niabella ginsenosidivorans</name>
    <dbReference type="NCBI Taxonomy" id="1176587"/>
    <lineage>
        <taxon>Bacteria</taxon>
        <taxon>Pseudomonadati</taxon>
        <taxon>Bacteroidota</taxon>
        <taxon>Chitinophagia</taxon>
        <taxon>Chitinophagales</taxon>
        <taxon>Chitinophagaceae</taxon>
        <taxon>Niabella</taxon>
    </lineage>
</organism>
<dbReference type="STRING" id="1176587.A8C56_17280"/>
<dbReference type="AlphaFoldDB" id="A0A1A9I488"/>
<dbReference type="OrthoDB" id="708087at2"/>
<dbReference type="RefSeq" id="WP_067758789.1">
    <property type="nucleotide sequence ID" value="NZ_CP015772.1"/>
</dbReference>
<name>A0A1A9I488_9BACT</name>
<proteinExistence type="predicted"/>
<evidence type="ECO:0008006" key="3">
    <source>
        <dbReference type="Google" id="ProtNLM"/>
    </source>
</evidence>
<dbReference type="Proteomes" id="UP000077667">
    <property type="component" value="Chromosome"/>
</dbReference>
<protein>
    <recommendedName>
        <fullName evidence="3">Lipoprotein</fullName>
    </recommendedName>
</protein>
<evidence type="ECO:0000313" key="1">
    <source>
        <dbReference type="EMBL" id="ANH82488.1"/>
    </source>
</evidence>